<evidence type="ECO:0000256" key="1">
    <source>
        <dbReference type="ARBA" id="ARBA00000695"/>
    </source>
</evidence>
<evidence type="ECO:0000256" key="8">
    <source>
        <dbReference type="ARBA" id="ARBA00022525"/>
    </source>
</evidence>
<evidence type="ECO:0000256" key="2">
    <source>
        <dbReference type="ARBA" id="ARBA00001913"/>
    </source>
</evidence>
<feature type="transmembrane region" description="Helical" evidence="16">
    <location>
        <begin position="392"/>
        <end position="411"/>
    </location>
</feature>
<keyword evidence="10" id="KW-0732">Signal</keyword>
<comment type="caution">
    <text evidence="16">Lacks conserved residue(s) required for the propagation of feature annotation.</text>
</comment>
<evidence type="ECO:0000256" key="14">
    <source>
        <dbReference type="ARBA" id="ARBA00023239"/>
    </source>
</evidence>
<evidence type="ECO:0000256" key="17">
    <source>
        <dbReference type="SAM" id="MobiDB-lite"/>
    </source>
</evidence>
<dbReference type="Pfam" id="PF06963">
    <property type="entry name" value="FPN1"/>
    <property type="match status" value="1"/>
</dbReference>
<dbReference type="InterPro" id="IPR011050">
    <property type="entry name" value="Pectin_lyase_fold/virulence"/>
</dbReference>
<keyword evidence="12 16" id="KW-1133">Transmembrane helix</keyword>
<dbReference type="InterPro" id="IPR012334">
    <property type="entry name" value="Pectin_lyas_fold"/>
</dbReference>
<dbReference type="InterPro" id="IPR004898">
    <property type="entry name" value="Pectate_lyase_PlyH/PlyE-like"/>
</dbReference>
<dbReference type="SUPFAM" id="SSF103473">
    <property type="entry name" value="MFS general substrate transporter"/>
    <property type="match status" value="1"/>
</dbReference>
<evidence type="ECO:0000313" key="18">
    <source>
        <dbReference type="Proteomes" id="UP000887574"/>
    </source>
</evidence>
<keyword evidence="8" id="KW-0964">Secreted</keyword>
<feature type="compositionally biased region" description="Low complexity" evidence="17">
    <location>
        <begin position="42"/>
        <end position="74"/>
    </location>
</feature>
<feature type="transmembrane region" description="Helical" evidence="16">
    <location>
        <begin position="503"/>
        <end position="524"/>
    </location>
</feature>
<comment type="subcellular location">
    <subcellularLocation>
        <location evidence="3 16">Membrane</location>
        <topology evidence="3 16">Multi-pass membrane protein</topology>
    </subcellularLocation>
    <subcellularLocation>
        <location evidence="4">Secreted</location>
    </subcellularLocation>
</comment>
<organism evidence="18 19">
    <name type="scientific">Ditylenchus dipsaci</name>
    <dbReference type="NCBI Taxonomy" id="166011"/>
    <lineage>
        <taxon>Eukaryota</taxon>
        <taxon>Metazoa</taxon>
        <taxon>Ecdysozoa</taxon>
        <taxon>Nematoda</taxon>
        <taxon>Chromadorea</taxon>
        <taxon>Rhabditida</taxon>
        <taxon>Tylenchina</taxon>
        <taxon>Tylenchomorpha</taxon>
        <taxon>Sphaerularioidea</taxon>
        <taxon>Anguinidae</taxon>
        <taxon>Anguininae</taxon>
        <taxon>Ditylenchus</taxon>
    </lineage>
</organism>
<evidence type="ECO:0000256" key="11">
    <source>
        <dbReference type="ARBA" id="ARBA00022837"/>
    </source>
</evidence>
<dbReference type="GO" id="GO:0016020">
    <property type="term" value="C:membrane"/>
    <property type="evidence" value="ECO:0007669"/>
    <property type="project" value="UniProtKB-SubCell"/>
</dbReference>
<evidence type="ECO:0000256" key="7">
    <source>
        <dbReference type="ARBA" id="ARBA00022448"/>
    </source>
</evidence>
<keyword evidence="7 16" id="KW-0813">Transport</keyword>
<keyword evidence="14" id="KW-0456">Lyase</keyword>
<dbReference type="GO" id="GO:0005576">
    <property type="term" value="C:extracellular region"/>
    <property type="evidence" value="ECO:0007669"/>
    <property type="project" value="UniProtKB-SubCell"/>
</dbReference>
<keyword evidence="11" id="KW-0106">Calcium</keyword>
<feature type="region of interest" description="Disordered" evidence="17">
    <location>
        <begin position="42"/>
        <end position="84"/>
    </location>
</feature>
<evidence type="ECO:0000256" key="10">
    <source>
        <dbReference type="ARBA" id="ARBA00022729"/>
    </source>
</evidence>
<evidence type="ECO:0000256" key="3">
    <source>
        <dbReference type="ARBA" id="ARBA00004141"/>
    </source>
</evidence>
<accession>A0A915E9I4</accession>
<dbReference type="Gene3D" id="1.20.1250.20">
    <property type="entry name" value="MFS general substrate transporter like domains"/>
    <property type="match status" value="1"/>
</dbReference>
<evidence type="ECO:0000256" key="9">
    <source>
        <dbReference type="ARBA" id="ARBA00022692"/>
    </source>
</evidence>
<evidence type="ECO:0000256" key="15">
    <source>
        <dbReference type="ARBA" id="ARBA00025679"/>
    </source>
</evidence>
<evidence type="ECO:0000256" key="5">
    <source>
        <dbReference type="ARBA" id="ARBA00006279"/>
    </source>
</evidence>
<evidence type="ECO:0000313" key="19">
    <source>
        <dbReference type="WBParaSite" id="jg3499"/>
    </source>
</evidence>
<keyword evidence="9 16" id="KW-0812">Transmembrane</keyword>
<keyword evidence="13 16" id="KW-0472">Membrane</keyword>
<keyword evidence="16" id="KW-0406">Ion transport</keyword>
<dbReference type="GO" id="GO:0005381">
    <property type="term" value="F:iron ion transmembrane transporter activity"/>
    <property type="evidence" value="ECO:0007669"/>
    <property type="project" value="UniProtKB-UniRule"/>
</dbReference>
<dbReference type="InterPro" id="IPR036259">
    <property type="entry name" value="MFS_trans_sf"/>
</dbReference>
<dbReference type="WBParaSite" id="jg3499">
    <property type="protein sequence ID" value="jg3499"/>
    <property type="gene ID" value="jg3499"/>
</dbReference>
<evidence type="ECO:0000256" key="6">
    <source>
        <dbReference type="ARBA" id="ARBA00006463"/>
    </source>
</evidence>
<feature type="transmembrane region" description="Helical" evidence="16">
    <location>
        <begin position="12"/>
        <end position="31"/>
    </location>
</feature>
<comment type="similarity">
    <text evidence="5 16">Belongs to the ferroportin (FP) (TC 2.A.100) family. SLC40A subfamily.</text>
</comment>
<proteinExistence type="inferred from homology"/>
<dbReference type="GO" id="GO:0030570">
    <property type="term" value="F:pectate lyase activity"/>
    <property type="evidence" value="ECO:0007669"/>
    <property type="project" value="UniProtKB-EC"/>
</dbReference>
<feature type="transmembrane region" description="Helical" evidence="16">
    <location>
        <begin position="536"/>
        <end position="557"/>
    </location>
</feature>
<feature type="transmembrane region" description="Helical" evidence="16">
    <location>
        <begin position="469"/>
        <end position="491"/>
    </location>
</feature>
<comment type="function">
    <text evidence="15">Pectinolytic enzyme consist of four classes of enzymes: pectin lyase, polygalacturonase, pectin methylesterase and rhamnogalacturonase. Among pectinolytic enzymes, pectin lyase is the most important in depolymerization of pectin, since it cleaves internal glycosidic bonds of highly methylated pectins. Favors pectate, the anion, over pectin, the methyl ester.</text>
</comment>
<dbReference type="SUPFAM" id="SSF51126">
    <property type="entry name" value="Pectin lyase-like"/>
    <property type="match status" value="1"/>
</dbReference>
<evidence type="ECO:0000256" key="13">
    <source>
        <dbReference type="ARBA" id="ARBA00023136"/>
    </source>
</evidence>
<evidence type="ECO:0000256" key="12">
    <source>
        <dbReference type="ARBA" id="ARBA00022989"/>
    </source>
</evidence>
<dbReference type="PANTHER" id="PTHR11660:SF57">
    <property type="entry name" value="SOLUTE CARRIER FAMILY 40 MEMBER"/>
    <property type="match status" value="1"/>
</dbReference>
<protein>
    <recommendedName>
        <fullName evidence="16">Solute carrier family 40 member</fullName>
    </recommendedName>
</protein>
<comment type="function">
    <text evidence="16">May be involved in iron transport and iron homeostasis.</text>
</comment>
<dbReference type="Pfam" id="PF03211">
    <property type="entry name" value="Pectate_lyase"/>
    <property type="match status" value="1"/>
</dbReference>
<sequence length="604" mass="65795">MICSYRKNNKKNTMHIYCFINIILLLVSNVYTESTQKLEIPKAAAAPASKATTDAPPTGVSPPTTAAAGGAAPPCDEKFPTPTSSEVVNATENVTKDTDYGMKRLSAGPAVGGTTVNEKDQPILTLEPGVTVSNLIIGSPGAKGIWCKGSCTLKNVWWEKVGTHAAGFGTDPKSWANAGNKYVVDGGGAQDAPDKIFIQQGAGTTILNNFYAHNASKLLQSCGDCPTQFKRNLVINNSTFQGPGLSVTAINSNLGDTVSLNNLKLCDSKDIKAVCQDYQGNTNYDQKNAVNFMQSALENVKPGQPMTGKEWTPQKKGIDYNVLIYYVALGMSITLCALSKCASDGEKMLFTKDWIFVLNKQDDPEKLSTHNARLTAIDQCAQLLAPLMTGYLLLYLGYMTTCLLIVIWNVLSWTIERYFLLQTYTQVKELAIKDRKIADDPDKNVSHLREKSSCEKVLSVLQNYTAQKVFPAAFGLALLYMTVLGFDGIVISYGKSQKLGDDLLGILRSAASFMGICGAVFYAVAERMLGIRTAGFVALTMQCFFTTFCVVSIWLPGSPFDLDAFMKDWNTSSVELNNSTINYTEIQYVSQPTNLTSNKLEGMF</sequence>
<comment type="catalytic activity">
    <reaction evidence="1">
        <text>Eliminative cleavage of (1-&gt;4)-alpha-D-galacturonan to give oligosaccharides with 4-deoxy-alpha-D-galact-4-enuronosyl groups at their non-reducing ends.</text>
        <dbReference type="EC" id="4.2.2.2"/>
    </reaction>
</comment>
<dbReference type="AlphaFoldDB" id="A0A915E9I4"/>
<dbReference type="Gene3D" id="2.160.20.10">
    <property type="entry name" value="Single-stranded right-handed beta-helix, Pectin lyase-like"/>
    <property type="match status" value="1"/>
</dbReference>
<keyword evidence="18" id="KW-1185">Reference proteome</keyword>
<name>A0A915E9I4_9BILA</name>
<dbReference type="PANTHER" id="PTHR11660">
    <property type="entry name" value="SOLUTE CARRIER FAMILY 40 MEMBER"/>
    <property type="match status" value="1"/>
</dbReference>
<evidence type="ECO:0000256" key="4">
    <source>
        <dbReference type="ARBA" id="ARBA00004613"/>
    </source>
</evidence>
<comment type="cofactor">
    <cofactor evidence="2">
        <name>Ca(2+)</name>
        <dbReference type="ChEBI" id="CHEBI:29108"/>
    </cofactor>
</comment>
<dbReference type="Proteomes" id="UP000887574">
    <property type="component" value="Unplaced"/>
</dbReference>
<comment type="similarity">
    <text evidence="6">Belongs to the polysaccharide lyase 3 family.</text>
</comment>
<reference evidence="19" key="1">
    <citation type="submission" date="2022-11" db="UniProtKB">
        <authorList>
            <consortium name="WormBaseParasite"/>
        </authorList>
    </citation>
    <scope>IDENTIFICATION</scope>
</reference>
<dbReference type="InterPro" id="IPR009716">
    <property type="entry name" value="Ferroportin-1"/>
</dbReference>
<evidence type="ECO:0000256" key="16">
    <source>
        <dbReference type="RuleBase" id="RU365065"/>
    </source>
</evidence>